<name>A0A096AZC2_FLAPL</name>
<dbReference type="RefSeq" id="WP_080744570.1">
    <property type="nucleotide sequence ID" value="NZ_KN174170.1"/>
</dbReference>
<comment type="caution">
    <text evidence="6">The sequence shown here is derived from an EMBL/GenBank/DDBJ whole genome shotgun (WGS) entry which is preliminary data.</text>
</comment>
<dbReference type="eggNOG" id="COG0583">
    <property type="taxonomic scope" value="Bacteria"/>
</dbReference>
<sequence length="335" mass="37369">MIYSKYHYVAKVASLRSISKAAQELYISQPALTRVISNLEKELGVTLFNRSVIPLQLTYAGERYLEEAKRVLSIDESLRKELQEISEVKRGNLSIGANYAASALWLPHILPVFRKEYPGIKISISQQTSPLFESDLLKGNIDLAFTTQSAPSKNLSYTYISSARLLAFIPRNSPVLRGRDITYNSLDNILTVTPEELCGQEFVLLHPTDGLGYTISKMMEENRIHPSHVLYVPNIVACYRLAASGLGITFSTPYSTRYTLPNAVPVIAQLSTGAAYEKNAIAYPKEKVLSTVEKRFISIAQQKIAKHPLLQPLSGSQWNQLCSTSPGPNDFYEFS</sequence>
<evidence type="ECO:0000313" key="6">
    <source>
        <dbReference type="EMBL" id="KGF52091.1"/>
    </source>
</evidence>
<dbReference type="InterPro" id="IPR050950">
    <property type="entry name" value="HTH-type_LysR_regulators"/>
</dbReference>
<protein>
    <recommendedName>
        <fullName evidence="5">HTH lysR-type domain-containing protein</fullName>
    </recommendedName>
</protein>
<dbReference type="SUPFAM" id="SSF53850">
    <property type="entry name" value="Periplasmic binding protein-like II"/>
    <property type="match status" value="1"/>
</dbReference>
<keyword evidence="3" id="KW-0238">DNA-binding</keyword>
<dbReference type="Gene3D" id="3.40.190.290">
    <property type="match status" value="1"/>
</dbReference>
<dbReference type="Proteomes" id="UP000029585">
    <property type="component" value="Unassembled WGS sequence"/>
</dbReference>
<dbReference type="PRINTS" id="PR00039">
    <property type="entry name" value="HTHLYSR"/>
</dbReference>
<dbReference type="CDD" id="cd05466">
    <property type="entry name" value="PBP2_LTTR_substrate"/>
    <property type="match status" value="1"/>
</dbReference>
<comment type="similarity">
    <text evidence="1">Belongs to the LysR transcriptional regulatory family.</text>
</comment>
<keyword evidence="4" id="KW-0804">Transcription</keyword>
<dbReference type="InterPro" id="IPR000847">
    <property type="entry name" value="LysR_HTH_N"/>
</dbReference>
<dbReference type="GO" id="GO:0005829">
    <property type="term" value="C:cytosol"/>
    <property type="evidence" value="ECO:0007669"/>
    <property type="project" value="TreeGrafter"/>
</dbReference>
<dbReference type="FunFam" id="1.10.10.10:FF:000001">
    <property type="entry name" value="LysR family transcriptional regulator"/>
    <property type="match status" value="1"/>
</dbReference>
<dbReference type="PANTHER" id="PTHR30419">
    <property type="entry name" value="HTH-TYPE TRANSCRIPTIONAL REGULATOR YBHD"/>
    <property type="match status" value="1"/>
</dbReference>
<proteinExistence type="inferred from homology"/>
<dbReference type="Pfam" id="PF00126">
    <property type="entry name" value="HTH_1"/>
    <property type="match status" value="1"/>
</dbReference>
<dbReference type="InterPro" id="IPR036390">
    <property type="entry name" value="WH_DNA-bd_sf"/>
</dbReference>
<evidence type="ECO:0000313" key="7">
    <source>
        <dbReference type="Proteomes" id="UP000029585"/>
    </source>
</evidence>
<dbReference type="AlphaFoldDB" id="A0A096AZC2"/>
<evidence type="ECO:0000256" key="4">
    <source>
        <dbReference type="ARBA" id="ARBA00023163"/>
    </source>
</evidence>
<feature type="domain" description="HTH lysR-type" evidence="5">
    <location>
        <begin position="1"/>
        <end position="58"/>
    </location>
</feature>
<dbReference type="PROSITE" id="PS50931">
    <property type="entry name" value="HTH_LYSR"/>
    <property type="match status" value="1"/>
</dbReference>
<dbReference type="PATRIC" id="fig|742738.3.peg.4253"/>
<dbReference type="HOGENOM" id="CLU_039613_6_2_9"/>
<evidence type="ECO:0000256" key="2">
    <source>
        <dbReference type="ARBA" id="ARBA00023015"/>
    </source>
</evidence>
<dbReference type="InterPro" id="IPR036388">
    <property type="entry name" value="WH-like_DNA-bd_sf"/>
</dbReference>
<reference evidence="6 7" key="1">
    <citation type="submission" date="2011-08" db="EMBL/GenBank/DDBJ databases">
        <title>The Genome Sequence of Clostridium orbiscindens 1_3_50AFAA.</title>
        <authorList>
            <consortium name="The Broad Institute Genome Sequencing Platform"/>
            <person name="Earl A."/>
            <person name="Ward D."/>
            <person name="Feldgarden M."/>
            <person name="Gevers D."/>
            <person name="Daigneault M."/>
            <person name="Strauss J."/>
            <person name="Allen-Vercoe E."/>
            <person name="Young S.K."/>
            <person name="Zeng Q."/>
            <person name="Gargeya S."/>
            <person name="Fitzgerald M."/>
            <person name="Haas B."/>
            <person name="Abouelleil A."/>
            <person name="Alvarado L."/>
            <person name="Arachchi H.M."/>
            <person name="Berlin A."/>
            <person name="Brown A."/>
            <person name="Chapman S.B."/>
            <person name="Chen Z."/>
            <person name="Dunbar C."/>
            <person name="Freedman E."/>
            <person name="Gearin G."/>
            <person name="Gellesch M."/>
            <person name="Goldberg J."/>
            <person name="Griggs A."/>
            <person name="Gujja S."/>
            <person name="Heiman D."/>
            <person name="Howarth C."/>
            <person name="Larson L."/>
            <person name="Lui A."/>
            <person name="MacDonald P.J.P."/>
            <person name="Montmayeur A."/>
            <person name="Murphy C."/>
            <person name="Neiman D."/>
            <person name="Pearson M."/>
            <person name="Priest M."/>
            <person name="Roberts A."/>
            <person name="Saif S."/>
            <person name="Shea T."/>
            <person name="Shenoy N."/>
            <person name="Sisk P."/>
            <person name="Stolte C."/>
            <person name="Sykes S."/>
            <person name="Wortman J."/>
            <person name="Nusbaum C."/>
            <person name="Birren B."/>
        </authorList>
    </citation>
    <scope>NUCLEOTIDE SEQUENCE [LARGE SCALE GENOMIC DNA]</scope>
    <source>
        <strain evidence="6 7">1_3_50AFAA</strain>
    </source>
</reference>
<dbReference type="EMBL" id="ADLO01000132">
    <property type="protein sequence ID" value="KGF52091.1"/>
    <property type="molecule type" value="Genomic_DNA"/>
</dbReference>
<dbReference type="Pfam" id="PF03466">
    <property type="entry name" value="LysR_substrate"/>
    <property type="match status" value="1"/>
</dbReference>
<keyword evidence="2" id="KW-0805">Transcription regulation</keyword>
<evidence type="ECO:0000259" key="5">
    <source>
        <dbReference type="PROSITE" id="PS50931"/>
    </source>
</evidence>
<dbReference type="SUPFAM" id="SSF46785">
    <property type="entry name" value="Winged helix' DNA-binding domain"/>
    <property type="match status" value="1"/>
</dbReference>
<dbReference type="GO" id="GO:0003677">
    <property type="term" value="F:DNA binding"/>
    <property type="evidence" value="ECO:0007669"/>
    <property type="project" value="UniProtKB-KW"/>
</dbReference>
<keyword evidence="7" id="KW-1185">Reference proteome</keyword>
<organism evidence="6 7">
    <name type="scientific">Flavonifractor plautii 1_3_50AFAA</name>
    <dbReference type="NCBI Taxonomy" id="742738"/>
    <lineage>
        <taxon>Bacteria</taxon>
        <taxon>Bacillati</taxon>
        <taxon>Bacillota</taxon>
        <taxon>Clostridia</taxon>
        <taxon>Eubacteriales</taxon>
        <taxon>Oscillospiraceae</taxon>
        <taxon>Flavonifractor</taxon>
    </lineage>
</organism>
<gene>
    <name evidence="6" type="ORF">HMPREF9460_04143</name>
</gene>
<accession>A0A096AZC2</accession>
<dbReference type="Gene3D" id="1.10.10.10">
    <property type="entry name" value="Winged helix-like DNA-binding domain superfamily/Winged helix DNA-binding domain"/>
    <property type="match status" value="1"/>
</dbReference>
<evidence type="ECO:0000256" key="1">
    <source>
        <dbReference type="ARBA" id="ARBA00009437"/>
    </source>
</evidence>
<dbReference type="GO" id="GO:0003700">
    <property type="term" value="F:DNA-binding transcription factor activity"/>
    <property type="evidence" value="ECO:0007669"/>
    <property type="project" value="InterPro"/>
</dbReference>
<dbReference type="InterPro" id="IPR005119">
    <property type="entry name" value="LysR_subst-bd"/>
</dbReference>
<evidence type="ECO:0000256" key="3">
    <source>
        <dbReference type="ARBA" id="ARBA00023125"/>
    </source>
</evidence>